<dbReference type="GO" id="GO:0006275">
    <property type="term" value="P:regulation of DNA replication"/>
    <property type="evidence" value="ECO:0007669"/>
    <property type="project" value="InterPro"/>
</dbReference>
<evidence type="ECO:0000259" key="4">
    <source>
        <dbReference type="Pfam" id="PF02747"/>
    </source>
</evidence>
<comment type="caution">
    <text evidence="5">The sequence shown here is derived from an EMBL/GenBank/DDBJ whole genome shotgun (WGS) entry which is preliminary data.</text>
</comment>
<dbReference type="PANTHER" id="PTHR11352">
    <property type="entry name" value="PROLIFERATING CELL NUCLEAR ANTIGEN"/>
    <property type="match status" value="1"/>
</dbReference>
<feature type="domain" description="Proliferating cell nuclear antigen PCNA C-terminal" evidence="4">
    <location>
        <begin position="138"/>
        <end position="248"/>
    </location>
</feature>
<name>X1CII5_9ZZZZ</name>
<comment type="similarity">
    <text evidence="1">Belongs to the PCNA family.</text>
</comment>
<dbReference type="InterPro" id="IPR000730">
    <property type="entry name" value="Pr_cel_nuc_antig"/>
</dbReference>
<dbReference type="GO" id="GO:0003677">
    <property type="term" value="F:DNA binding"/>
    <property type="evidence" value="ECO:0007669"/>
    <property type="project" value="UniProtKB-KW"/>
</dbReference>
<dbReference type="InterPro" id="IPR046938">
    <property type="entry name" value="DNA_clamp_sf"/>
</dbReference>
<dbReference type="NCBIfam" id="TIGR00590">
    <property type="entry name" value="pcna"/>
    <property type="match status" value="1"/>
</dbReference>
<accession>X1CII5</accession>
<organism evidence="5">
    <name type="scientific">marine sediment metagenome</name>
    <dbReference type="NCBI Taxonomy" id="412755"/>
    <lineage>
        <taxon>unclassified sequences</taxon>
        <taxon>metagenomes</taxon>
        <taxon>ecological metagenomes</taxon>
    </lineage>
</organism>
<dbReference type="Pfam" id="PF00705">
    <property type="entry name" value="PCNA_N"/>
    <property type="match status" value="1"/>
</dbReference>
<keyword evidence="2" id="KW-0238">DNA-binding</keyword>
<dbReference type="GO" id="GO:0006272">
    <property type="term" value="P:leading strand elongation"/>
    <property type="evidence" value="ECO:0007669"/>
    <property type="project" value="TreeGrafter"/>
</dbReference>
<dbReference type="InterPro" id="IPR022649">
    <property type="entry name" value="Pr_cel_nuc_antig_C"/>
</dbReference>
<evidence type="ECO:0000256" key="2">
    <source>
        <dbReference type="ARBA" id="ARBA00023125"/>
    </source>
</evidence>
<dbReference type="Gene3D" id="3.70.10.10">
    <property type="match status" value="1"/>
</dbReference>
<reference evidence="5" key="1">
    <citation type="journal article" date="2014" name="Front. Microbiol.">
        <title>High frequency of phylogenetically diverse reductive dehalogenase-homologous genes in deep subseafloor sedimentary metagenomes.</title>
        <authorList>
            <person name="Kawai M."/>
            <person name="Futagami T."/>
            <person name="Toyoda A."/>
            <person name="Takaki Y."/>
            <person name="Nishi S."/>
            <person name="Hori S."/>
            <person name="Arai W."/>
            <person name="Tsubouchi T."/>
            <person name="Morono Y."/>
            <person name="Uchiyama I."/>
            <person name="Ito T."/>
            <person name="Fujiyama A."/>
            <person name="Inagaki F."/>
            <person name="Takami H."/>
        </authorList>
    </citation>
    <scope>NUCLEOTIDE SEQUENCE</scope>
    <source>
        <strain evidence="5">Expedition CK06-06</strain>
    </source>
</reference>
<dbReference type="Pfam" id="PF02747">
    <property type="entry name" value="PCNA_C"/>
    <property type="match status" value="1"/>
</dbReference>
<protein>
    <recommendedName>
        <fullName evidence="6">Proliferating cell nuclear antigen PCNA N-terminal domain-containing protein</fullName>
    </recommendedName>
</protein>
<dbReference type="PANTHER" id="PTHR11352:SF0">
    <property type="entry name" value="PROLIFERATING CELL NUCLEAR ANTIGEN"/>
    <property type="match status" value="1"/>
</dbReference>
<dbReference type="SUPFAM" id="SSF55979">
    <property type="entry name" value="DNA clamp"/>
    <property type="match status" value="2"/>
</dbReference>
<dbReference type="CDD" id="cd00577">
    <property type="entry name" value="PCNA"/>
    <property type="match status" value="1"/>
</dbReference>
<dbReference type="EMBL" id="BART01017954">
    <property type="protein sequence ID" value="GAG84061.1"/>
    <property type="molecule type" value="Genomic_DNA"/>
</dbReference>
<dbReference type="HAMAP" id="MF_00317">
    <property type="entry name" value="DNApol_clamp_arch"/>
    <property type="match status" value="1"/>
</dbReference>
<dbReference type="PRINTS" id="PR00339">
    <property type="entry name" value="PCNACYCLIN"/>
</dbReference>
<dbReference type="InterPro" id="IPR022648">
    <property type="entry name" value="Pr_cel_nuc_antig_N"/>
</dbReference>
<evidence type="ECO:0000259" key="3">
    <source>
        <dbReference type="Pfam" id="PF00705"/>
    </source>
</evidence>
<evidence type="ECO:0000313" key="5">
    <source>
        <dbReference type="EMBL" id="GAG84061.1"/>
    </source>
</evidence>
<gene>
    <name evidence="5" type="ORF">S01H4_34001</name>
</gene>
<dbReference type="AlphaFoldDB" id="X1CII5"/>
<feature type="domain" description="Proliferating cell nuclear antigen PCNA N-terminal" evidence="3">
    <location>
        <begin position="4"/>
        <end position="101"/>
    </location>
</feature>
<dbReference type="GO" id="GO:0030337">
    <property type="term" value="F:DNA polymerase processivity factor activity"/>
    <property type="evidence" value="ECO:0007669"/>
    <property type="project" value="InterPro"/>
</dbReference>
<sequence>MQLFEVEVSSIEPFRNLVKALAAVLEDGCFNIDGEKIELLSMDPSHVAMVDFELPREFFDSYVCDGETQLTVNIGEFLKFLDRVERDERVKIRLDEDRARLVVQCIRPGHTRRFEIAILEPLYEEVPQPKIFFKSSARILTQSLRRSIRDAGLVSEHVKIEITEDMLKMSAVGDIGSAFSEWERGADELLELKAEEESGANFTLSYLNDIVNAVQASSEVTTLELSTDMPLKMDFDLPQGRLVYYLAPMIST</sequence>
<evidence type="ECO:0008006" key="6">
    <source>
        <dbReference type="Google" id="ProtNLM"/>
    </source>
</evidence>
<proteinExistence type="inferred from homology"/>
<evidence type="ECO:0000256" key="1">
    <source>
        <dbReference type="ARBA" id="ARBA00010462"/>
    </source>
</evidence>